<dbReference type="InterPro" id="IPR005119">
    <property type="entry name" value="LysR_subst-bd"/>
</dbReference>
<sequence length="293" mass="32097">METGYLRSFMVVLESGSMSEAARQLDLTPAAVAQQMRVLEREFGVPLLRRAGRTVAPTEAGHRLAGRAQSMLGELATMRTIVADDGRSLELSVGATNTMLNGPLPIVLEAVVQAHPAARISVRTGLTSELYDMVLHGRLDAAICLHPTFVLPKTLHWVPLREERLVLLAPESWAHREPHEMLRTEPLIRYDRKLGGGQAADRYLRRAGIAPHERFEISSLAAIAMLVARGVGVSVAPDAATAWWPTLPVVRLTLPNPSQARCFGMVWRRASPRASAIEVLADHARRVMAEHAA</sequence>
<dbReference type="SUPFAM" id="SSF46785">
    <property type="entry name" value="Winged helix' DNA-binding domain"/>
    <property type="match status" value="1"/>
</dbReference>
<dbReference type="FunFam" id="1.10.10.10:FF:000001">
    <property type="entry name" value="LysR family transcriptional regulator"/>
    <property type="match status" value="1"/>
</dbReference>
<dbReference type="PANTHER" id="PTHR30419">
    <property type="entry name" value="HTH-TYPE TRANSCRIPTIONAL REGULATOR YBHD"/>
    <property type="match status" value="1"/>
</dbReference>
<comment type="caution">
    <text evidence="6">The sequence shown here is derived from an EMBL/GenBank/DDBJ whole genome shotgun (WGS) entry which is preliminary data.</text>
</comment>
<dbReference type="InterPro" id="IPR000847">
    <property type="entry name" value="LysR_HTH_N"/>
</dbReference>
<dbReference type="SUPFAM" id="SSF53850">
    <property type="entry name" value="Periplasmic binding protein-like II"/>
    <property type="match status" value="1"/>
</dbReference>
<dbReference type="AlphaFoldDB" id="A0A934TTN9"/>
<accession>A0A934TTN9</accession>
<comment type="similarity">
    <text evidence="1">Belongs to the LysR transcriptional regulatory family.</text>
</comment>
<dbReference type="Gene3D" id="3.40.190.10">
    <property type="entry name" value="Periplasmic binding protein-like II"/>
    <property type="match status" value="2"/>
</dbReference>
<evidence type="ECO:0000256" key="1">
    <source>
        <dbReference type="ARBA" id="ARBA00009437"/>
    </source>
</evidence>
<keyword evidence="7" id="KW-1185">Reference proteome</keyword>
<dbReference type="InterPro" id="IPR036388">
    <property type="entry name" value="WH-like_DNA-bd_sf"/>
</dbReference>
<dbReference type="Proteomes" id="UP000630528">
    <property type="component" value="Unassembled WGS sequence"/>
</dbReference>
<organism evidence="6 7">
    <name type="scientific">Ramlibacter ginsenosidimutans</name>
    <dbReference type="NCBI Taxonomy" id="502333"/>
    <lineage>
        <taxon>Bacteria</taxon>
        <taxon>Pseudomonadati</taxon>
        <taxon>Pseudomonadota</taxon>
        <taxon>Betaproteobacteria</taxon>
        <taxon>Burkholderiales</taxon>
        <taxon>Comamonadaceae</taxon>
        <taxon>Ramlibacter</taxon>
    </lineage>
</organism>
<dbReference type="GO" id="GO:0003700">
    <property type="term" value="F:DNA-binding transcription factor activity"/>
    <property type="evidence" value="ECO:0007669"/>
    <property type="project" value="InterPro"/>
</dbReference>
<gene>
    <name evidence="6" type="ORF">JJB11_14080</name>
</gene>
<dbReference type="Pfam" id="PF00126">
    <property type="entry name" value="HTH_1"/>
    <property type="match status" value="1"/>
</dbReference>
<evidence type="ECO:0000256" key="2">
    <source>
        <dbReference type="ARBA" id="ARBA00023015"/>
    </source>
</evidence>
<keyword evidence="3" id="KW-0238">DNA-binding</keyword>
<evidence type="ECO:0000256" key="4">
    <source>
        <dbReference type="ARBA" id="ARBA00023163"/>
    </source>
</evidence>
<reference evidence="6" key="1">
    <citation type="journal article" date="2012" name="J. Microbiol. Biotechnol.">
        <title>Ramlibacter ginsenosidimutans sp. nov., with ginsenoside-converting activity.</title>
        <authorList>
            <person name="Wang L."/>
            <person name="An D.S."/>
            <person name="Kim S.G."/>
            <person name="Jin F.X."/>
            <person name="Kim S.C."/>
            <person name="Lee S.T."/>
            <person name="Im W.T."/>
        </authorList>
    </citation>
    <scope>NUCLEOTIDE SEQUENCE</scope>
    <source>
        <strain evidence="6">KACC 17527</strain>
    </source>
</reference>
<feature type="domain" description="HTH lysR-type" evidence="5">
    <location>
        <begin position="1"/>
        <end position="58"/>
    </location>
</feature>
<protein>
    <submittedName>
        <fullName evidence="6">LysR family transcriptional regulator</fullName>
    </submittedName>
</protein>
<evidence type="ECO:0000313" key="6">
    <source>
        <dbReference type="EMBL" id="MBK6007224.1"/>
    </source>
</evidence>
<evidence type="ECO:0000313" key="7">
    <source>
        <dbReference type="Proteomes" id="UP000630528"/>
    </source>
</evidence>
<name>A0A934TTN9_9BURK</name>
<evidence type="ECO:0000259" key="5">
    <source>
        <dbReference type="PROSITE" id="PS50931"/>
    </source>
</evidence>
<dbReference type="InterPro" id="IPR050950">
    <property type="entry name" value="HTH-type_LysR_regulators"/>
</dbReference>
<dbReference type="GO" id="GO:0005829">
    <property type="term" value="C:cytosol"/>
    <property type="evidence" value="ECO:0007669"/>
    <property type="project" value="TreeGrafter"/>
</dbReference>
<keyword evidence="2" id="KW-0805">Transcription regulation</keyword>
<evidence type="ECO:0000256" key="3">
    <source>
        <dbReference type="ARBA" id="ARBA00023125"/>
    </source>
</evidence>
<proteinExistence type="inferred from homology"/>
<dbReference type="RefSeq" id="WP_201172153.1">
    <property type="nucleotide sequence ID" value="NZ_JAEPWM010000005.1"/>
</dbReference>
<dbReference type="GO" id="GO:0003677">
    <property type="term" value="F:DNA binding"/>
    <property type="evidence" value="ECO:0007669"/>
    <property type="project" value="UniProtKB-KW"/>
</dbReference>
<reference evidence="6" key="2">
    <citation type="submission" date="2021-01" db="EMBL/GenBank/DDBJ databases">
        <authorList>
            <person name="Kang M."/>
        </authorList>
    </citation>
    <scope>NUCLEOTIDE SEQUENCE</scope>
    <source>
        <strain evidence="6">KACC 17527</strain>
    </source>
</reference>
<dbReference type="PROSITE" id="PS50931">
    <property type="entry name" value="HTH_LYSR"/>
    <property type="match status" value="1"/>
</dbReference>
<dbReference type="Gene3D" id="1.10.10.10">
    <property type="entry name" value="Winged helix-like DNA-binding domain superfamily/Winged helix DNA-binding domain"/>
    <property type="match status" value="1"/>
</dbReference>
<dbReference type="EMBL" id="JAEPWM010000005">
    <property type="protein sequence ID" value="MBK6007224.1"/>
    <property type="molecule type" value="Genomic_DNA"/>
</dbReference>
<dbReference type="InterPro" id="IPR036390">
    <property type="entry name" value="WH_DNA-bd_sf"/>
</dbReference>
<dbReference type="Pfam" id="PF03466">
    <property type="entry name" value="LysR_substrate"/>
    <property type="match status" value="1"/>
</dbReference>
<keyword evidence="4" id="KW-0804">Transcription</keyword>